<accession>A0A918UWV9</accession>
<proteinExistence type="predicted"/>
<evidence type="ECO:0000256" key="1">
    <source>
        <dbReference type="SAM" id="SignalP"/>
    </source>
</evidence>
<dbReference type="Proteomes" id="UP000662572">
    <property type="component" value="Unassembled WGS sequence"/>
</dbReference>
<dbReference type="EMBL" id="BMZB01000005">
    <property type="protein sequence ID" value="GGZ41496.1"/>
    <property type="molecule type" value="Genomic_DNA"/>
</dbReference>
<keyword evidence="3" id="KW-1185">Reference proteome</keyword>
<organism evidence="2 3">
    <name type="scientific">Asticcacaulis endophyticus</name>
    <dbReference type="NCBI Taxonomy" id="1395890"/>
    <lineage>
        <taxon>Bacteria</taxon>
        <taxon>Pseudomonadati</taxon>
        <taxon>Pseudomonadota</taxon>
        <taxon>Alphaproteobacteria</taxon>
        <taxon>Caulobacterales</taxon>
        <taxon>Caulobacteraceae</taxon>
        <taxon>Asticcacaulis</taxon>
    </lineage>
</organism>
<name>A0A918UWV9_9CAUL</name>
<sequence length="257" mass="27538">MRAFPVTLAILMAALTGSAYADASEDVVATARTLPAATETQSPPAPEPISALDATKSQFLATLDGSAQIERTSDDPIGYRDGPVTLDKNPYKRRIQTEVSVSVGTGGYRSGYIASLIPVGEHGTLGIAIGKTDYGNNRVYGYGYDPYGYGYGGYSPYGYDGYGYDPMGYDPIGYGGYGHAGYRGGGYGHPYGYARRGGETQSLAISYSYDARKSNRSRADEACDTGFYDGDRLMEPLWVSRVRAPRTCEVTTTTTVP</sequence>
<comment type="caution">
    <text evidence="2">The sequence shown here is derived from an EMBL/GenBank/DDBJ whole genome shotgun (WGS) entry which is preliminary data.</text>
</comment>
<protein>
    <submittedName>
        <fullName evidence="2">Uncharacterized protein</fullName>
    </submittedName>
</protein>
<reference evidence="2" key="2">
    <citation type="submission" date="2020-09" db="EMBL/GenBank/DDBJ databases">
        <authorList>
            <person name="Sun Q."/>
            <person name="Kim S."/>
        </authorList>
    </citation>
    <scope>NUCLEOTIDE SEQUENCE</scope>
    <source>
        <strain evidence="2">KCTC 32296</strain>
    </source>
</reference>
<keyword evidence="1" id="KW-0732">Signal</keyword>
<evidence type="ECO:0000313" key="3">
    <source>
        <dbReference type="Proteomes" id="UP000662572"/>
    </source>
</evidence>
<dbReference type="AlphaFoldDB" id="A0A918UWV9"/>
<reference evidence="2" key="1">
    <citation type="journal article" date="2014" name="Int. J. Syst. Evol. Microbiol.">
        <title>Complete genome sequence of Corynebacterium casei LMG S-19264T (=DSM 44701T), isolated from a smear-ripened cheese.</title>
        <authorList>
            <consortium name="US DOE Joint Genome Institute (JGI-PGF)"/>
            <person name="Walter F."/>
            <person name="Albersmeier A."/>
            <person name="Kalinowski J."/>
            <person name="Ruckert C."/>
        </authorList>
    </citation>
    <scope>NUCLEOTIDE SEQUENCE</scope>
    <source>
        <strain evidence="2">KCTC 32296</strain>
    </source>
</reference>
<dbReference type="RefSeq" id="WP_189488088.1">
    <property type="nucleotide sequence ID" value="NZ_BMZB01000005.1"/>
</dbReference>
<gene>
    <name evidence="2" type="ORF">GCM10011273_30160</name>
</gene>
<evidence type="ECO:0000313" key="2">
    <source>
        <dbReference type="EMBL" id="GGZ41496.1"/>
    </source>
</evidence>
<feature type="chain" id="PRO_5036743080" evidence="1">
    <location>
        <begin position="22"/>
        <end position="257"/>
    </location>
</feature>
<feature type="signal peptide" evidence="1">
    <location>
        <begin position="1"/>
        <end position="21"/>
    </location>
</feature>